<dbReference type="InterPro" id="IPR017853">
    <property type="entry name" value="GH"/>
</dbReference>
<name>A0AAV5KW08_9ROSI</name>
<comment type="caution">
    <text evidence="4">The sequence shown here is derived from an EMBL/GenBank/DDBJ whole genome shotgun (WGS) entry which is preliminary data.</text>
</comment>
<protein>
    <recommendedName>
        <fullName evidence="6">Beta-glucosidase</fullName>
    </recommendedName>
</protein>
<keyword evidence="2" id="KW-0378">Hydrolase</keyword>
<dbReference type="GO" id="GO:0005975">
    <property type="term" value="P:carbohydrate metabolic process"/>
    <property type="evidence" value="ECO:0007669"/>
    <property type="project" value="InterPro"/>
</dbReference>
<proteinExistence type="inferred from homology"/>
<dbReference type="InterPro" id="IPR001360">
    <property type="entry name" value="Glyco_hydro_1"/>
</dbReference>
<sequence length="315" mass="35497">MECKSKITRDFILLSEMMDTGRNTEAGKLLRLSLLLIFLVTLAVVVCGAEQYKRDDFPSPPGFVFGAATSAYQVEGAADQDDRTPSIWDTFAHAGYMDGANGDIACDGYHKYKEDIQLMVDTSLEAYRFSISWSRLIPNGRGPVNPKGLQYYNDFINELIRNGIQPHVTLHHSDLPQALEDEYGGWVSRNIVRDFTAYADVCFREFGDRVLHWTTVNEANVFVLGGYDVGMLAPRRCSLQLFNCSKGNSSSEPYLAAHNILLAHAAAVKLYKQNYQEKQLGFIGLNLFSYWFVPFSNTTEDMIATQRANDFFVGW</sequence>
<dbReference type="AlphaFoldDB" id="A0AAV5KW08"/>
<evidence type="ECO:0000313" key="5">
    <source>
        <dbReference type="Proteomes" id="UP001054252"/>
    </source>
</evidence>
<gene>
    <name evidence="4" type="ORF">SLEP1_g37833</name>
</gene>
<organism evidence="4 5">
    <name type="scientific">Rubroshorea leprosula</name>
    <dbReference type="NCBI Taxonomy" id="152421"/>
    <lineage>
        <taxon>Eukaryota</taxon>
        <taxon>Viridiplantae</taxon>
        <taxon>Streptophyta</taxon>
        <taxon>Embryophyta</taxon>
        <taxon>Tracheophyta</taxon>
        <taxon>Spermatophyta</taxon>
        <taxon>Magnoliopsida</taxon>
        <taxon>eudicotyledons</taxon>
        <taxon>Gunneridae</taxon>
        <taxon>Pentapetalae</taxon>
        <taxon>rosids</taxon>
        <taxon>malvids</taxon>
        <taxon>Malvales</taxon>
        <taxon>Dipterocarpaceae</taxon>
        <taxon>Rubroshorea</taxon>
    </lineage>
</organism>
<reference evidence="4 5" key="1">
    <citation type="journal article" date="2021" name="Commun. Biol.">
        <title>The genome of Shorea leprosula (Dipterocarpaceae) highlights the ecological relevance of drought in aseasonal tropical rainforests.</title>
        <authorList>
            <person name="Ng K.K.S."/>
            <person name="Kobayashi M.J."/>
            <person name="Fawcett J.A."/>
            <person name="Hatakeyama M."/>
            <person name="Paape T."/>
            <person name="Ng C.H."/>
            <person name="Ang C.C."/>
            <person name="Tnah L.H."/>
            <person name="Lee C.T."/>
            <person name="Nishiyama T."/>
            <person name="Sese J."/>
            <person name="O'Brien M.J."/>
            <person name="Copetti D."/>
            <person name="Mohd Noor M.I."/>
            <person name="Ong R.C."/>
            <person name="Putra M."/>
            <person name="Sireger I.Z."/>
            <person name="Indrioko S."/>
            <person name="Kosugi Y."/>
            <person name="Izuno A."/>
            <person name="Isagi Y."/>
            <person name="Lee S.L."/>
            <person name="Shimizu K.K."/>
        </authorList>
    </citation>
    <scope>NUCLEOTIDE SEQUENCE [LARGE SCALE GENOMIC DNA]</scope>
    <source>
        <strain evidence="4">214</strain>
    </source>
</reference>
<dbReference type="PANTHER" id="PTHR10353">
    <property type="entry name" value="GLYCOSYL HYDROLASE"/>
    <property type="match status" value="1"/>
</dbReference>
<dbReference type="Gene3D" id="3.20.20.80">
    <property type="entry name" value="Glycosidases"/>
    <property type="match status" value="1"/>
</dbReference>
<keyword evidence="5" id="KW-1185">Reference proteome</keyword>
<dbReference type="SUPFAM" id="SSF51445">
    <property type="entry name" value="(Trans)glycosidases"/>
    <property type="match status" value="1"/>
</dbReference>
<evidence type="ECO:0008006" key="6">
    <source>
        <dbReference type="Google" id="ProtNLM"/>
    </source>
</evidence>
<dbReference type="PROSITE" id="PS00653">
    <property type="entry name" value="GLYCOSYL_HYDROL_F1_2"/>
    <property type="match status" value="1"/>
</dbReference>
<dbReference type="PANTHER" id="PTHR10353:SF29">
    <property type="entry name" value="BETA-GLUCOSIDASE 11"/>
    <property type="match status" value="1"/>
</dbReference>
<evidence type="ECO:0000256" key="3">
    <source>
        <dbReference type="RuleBase" id="RU003690"/>
    </source>
</evidence>
<accession>A0AAV5KW08</accession>
<evidence type="ECO:0000256" key="1">
    <source>
        <dbReference type="ARBA" id="ARBA00010838"/>
    </source>
</evidence>
<dbReference type="InterPro" id="IPR033132">
    <property type="entry name" value="GH_1_N_CS"/>
</dbReference>
<evidence type="ECO:0000313" key="4">
    <source>
        <dbReference type="EMBL" id="GKV28840.1"/>
    </source>
</evidence>
<dbReference type="GO" id="GO:0008422">
    <property type="term" value="F:beta-glucosidase activity"/>
    <property type="evidence" value="ECO:0007669"/>
    <property type="project" value="TreeGrafter"/>
</dbReference>
<dbReference type="Proteomes" id="UP001054252">
    <property type="component" value="Unassembled WGS sequence"/>
</dbReference>
<dbReference type="Pfam" id="PF00232">
    <property type="entry name" value="Glyco_hydro_1"/>
    <property type="match status" value="1"/>
</dbReference>
<dbReference type="EMBL" id="BPVZ01000080">
    <property type="protein sequence ID" value="GKV28840.1"/>
    <property type="molecule type" value="Genomic_DNA"/>
</dbReference>
<comment type="similarity">
    <text evidence="1 3">Belongs to the glycosyl hydrolase 1 family.</text>
</comment>
<evidence type="ECO:0000256" key="2">
    <source>
        <dbReference type="ARBA" id="ARBA00022801"/>
    </source>
</evidence>